<gene>
    <name evidence="7" type="ORF">NDI37_18810</name>
</gene>
<dbReference type="InterPro" id="IPR003661">
    <property type="entry name" value="HisK_dim/P_dom"/>
</dbReference>
<name>A0ABV0JV33_9CYAN</name>
<accession>A0ABV0JV33</accession>
<evidence type="ECO:0000256" key="3">
    <source>
        <dbReference type="ARBA" id="ARBA00022553"/>
    </source>
</evidence>
<dbReference type="InterPro" id="IPR005467">
    <property type="entry name" value="His_kinase_dom"/>
</dbReference>
<dbReference type="SMART" id="SM00388">
    <property type="entry name" value="HisKA"/>
    <property type="match status" value="1"/>
</dbReference>
<dbReference type="InterPro" id="IPR036097">
    <property type="entry name" value="HisK_dim/P_sf"/>
</dbReference>
<sequence>MSSLGQLVAGVAHEINNPISFIYGNLTHVSEYAQELVSLVRLYQQHYPQPSAEIQILSEELDLDFLPQDFPKILSSMKNGATRIREIVLSLRNFSRLDEAEVKAVNIHERIDNTLLILQNRLHSQARAWEKGARHAEIKIIKEYGKLPPVKCYAGQLNQVFLNILTNAIDALDMKAGDWGLGTGDKAQGAGDLGLSKSPSNPQSPIPEIRISTEFQGNDWVVVRIADNGCGMTQEVRRRLFDPFFTTKPVGKGTGLGLSISYQIVKKHGGILQCVSAPTQGTEFAIQIPIQQKVGIGNC</sequence>
<dbReference type="EMBL" id="JAMPKK010000045">
    <property type="protein sequence ID" value="MEP0866511.1"/>
    <property type="molecule type" value="Genomic_DNA"/>
</dbReference>
<keyword evidence="4 7" id="KW-0418">Kinase</keyword>
<dbReference type="PRINTS" id="PR00344">
    <property type="entry name" value="BCTRLSENSOR"/>
</dbReference>
<reference evidence="7 8" key="1">
    <citation type="submission" date="2022-04" db="EMBL/GenBank/DDBJ databases">
        <title>Positive selection, recombination, and allopatry shape intraspecific diversity of widespread and dominant cyanobacteria.</title>
        <authorList>
            <person name="Wei J."/>
            <person name="Shu W."/>
            <person name="Hu C."/>
        </authorList>
    </citation>
    <scope>NUCLEOTIDE SEQUENCE [LARGE SCALE GENOMIC DNA]</scope>
    <source>
        <strain evidence="7 8">GB2-A5</strain>
    </source>
</reference>
<dbReference type="PANTHER" id="PTHR43065">
    <property type="entry name" value="SENSOR HISTIDINE KINASE"/>
    <property type="match status" value="1"/>
</dbReference>
<keyword evidence="5" id="KW-0902">Two-component regulatory system</keyword>
<dbReference type="InterPro" id="IPR036890">
    <property type="entry name" value="HATPase_C_sf"/>
</dbReference>
<evidence type="ECO:0000256" key="4">
    <source>
        <dbReference type="ARBA" id="ARBA00022777"/>
    </source>
</evidence>
<protein>
    <recommendedName>
        <fullName evidence="2">histidine kinase</fullName>
        <ecNumber evidence="2">2.7.13.3</ecNumber>
    </recommendedName>
</protein>
<keyword evidence="8" id="KW-1185">Reference proteome</keyword>
<dbReference type="InterPro" id="IPR004358">
    <property type="entry name" value="Sig_transdc_His_kin-like_C"/>
</dbReference>
<dbReference type="SUPFAM" id="SSF55874">
    <property type="entry name" value="ATPase domain of HSP90 chaperone/DNA topoisomerase II/histidine kinase"/>
    <property type="match status" value="1"/>
</dbReference>
<dbReference type="SMART" id="SM00387">
    <property type="entry name" value="HATPase_c"/>
    <property type="match status" value="1"/>
</dbReference>
<evidence type="ECO:0000313" key="8">
    <source>
        <dbReference type="Proteomes" id="UP001442494"/>
    </source>
</evidence>
<evidence type="ECO:0000313" key="7">
    <source>
        <dbReference type="EMBL" id="MEP0866511.1"/>
    </source>
</evidence>
<dbReference type="Gene3D" id="1.10.287.130">
    <property type="match status" value="1"/>
</dbReference>
<keyword evidence="4 7" id="KW-0808">Transferase</keyword>
<evidence type="ECO:0000259" key="6">
    <source>
        <dbReference type="PROSITE" id="PS50109"/>
    </source>
</evidence>
<dbReference type="Pfam" id="PF02518">
    <property type="entry name" value="HATPase_c"/>
    <property type="match status" value="1"/>
</dbReference>
<comment type="caution">
    <text evidence="7">The sequence shown here is derived from an EMBL/GenBank/DDBJ whole genome shotgun (WGS) entry which is preliminary data.</text>
</comment>
<dbReference type="Gene3D" id="3.30.565.10">
    <property type="entry name" value="Histidine kinase-like ATPase, C-terminal domain"/>
    <property type="match status" value="1"/>
</dbReference>
<dbReference type="GO" id="GO:0016301">
    <property type="term" value="F:kinase activity"/>
    <property type="evidence" value="ECO:0007669"/>
    <property type="project" value="UniProtKB-KW"/>
</dbReference>
<organism evidence="7 8">
    <name type="scientific">Funiculus sociatus GB2-A5</name>
    <dbReference type="NCBI Taxonomy" id="2933946"/>
    <lineage>
        <taxon>Bacteria</taxon>
        <taxon>Bacillati</taxon>
        <taxon>Cyanobacteriota</taxon>
        <taxon>Cyanophyceae</taxon>
        <taxon>Coleofasciculales</taxon>
        <taxon>Coleofasciculaceae</taxon>
        <taxon>Funiculus</taxon>
    </lineage>
</organism>
<dbReference type="EC" id="2.7.13.3" evidence="2"/>
<dbReference type="SUPFAM" id="SSF47384">
    <property type="entry name" value="Homodimeric domain of signal transducing histidine kinase"/>
    <property type="match status" value="1"/>
</dbReference>
<dbReference type="PROSITE" id="PS50109">
    <property type="entry name" value="HIS_KIN"/>
    <property type="match status" value="1"/>
</dbReference>
<evidence type="ECO:0000256" key="2">
    <source>
        <dbReference type="ARBA" id="ARBA00012438"/>
    </source>
</evidence>
<dbReference type="Proteomes" id="UP001442494">
    <property type="component" value="Unassembled WGS sequence"/>
</dbReference>
<feature type="domain" description="Histidine kinase" evidence="6">
    <location>
        <begin position="10"/>
        <end position="292"/>
    </location>
</feature>
<dbReference type="PANTHER" id="PTHR43065:SF50">
    <property type="entry name" value="HISTIDINE KINASE"/>
    <property type="match status" value="1"/>
</dbReference>
<proteinExistence type="predicted"/>
<keyword evidence="3" id="KW-0597">Phosphoprotein</keyword>
<evidence type="ECO:0000256" key="5">
    <source>
        <dbReference type="ARBA" id="ARBA00023012"/>
    </source>
</evidence>
<dbReference type="CDD" id="cd00082">
    <property type="entry name" value="HisKA"/>
    <property type="match status" value="1"/>
</dbReference>
<comment type="catalytic activity">
    <reaction evidence="1">
        <text>ATP + protein L-histidine = ADP + protein N-phospho-L-histidine.</text>
        <dbReference type="EC" id="2.7.13.3"/>
    </reaction>
</comment>
<evidence type="ECO:0000256" key="1">
    <source>
        <dbReference type="ARBA" id="ARBA00000085"/>
    </source>
</evidence>
<dbReference type="InterPro" id="IPR003594">
    <property type="entry name" value="HATPase_dom"/>
</dbReference>